<dbReference type="RefSeq" id="WP_163314665.1">
    <property type="nucleotide sequence ID" value="NZ_JAAGAA010000001.1"/>
</dbReference>
<dbReference type="EMBL" id="JAAGAA010000001">
    <property type="protein sequence ID" value="NDV11364.1"/>
    <property type="molecule type" value="Genomic_DNA"/>
</dbReference>
<dbReference type="AlphaFoldDB" id="A0A6B2KMI6"/>
<gene>
    <name evidence="1" type="ORF">GZH52_00885</name>
</gene>
<dbReference type="Proteomes" id="UP000482578">
    <property type="component" value="Unassembled WGS sequence"/>
</dbReference>
<evidence type="ECO:0000313" key="1">
    <source>
        <dbReference type="EMBL" id="NDV11364.1"/>
    </source>
</evidence>
<evidence type="ECO:0000313" key="2">
    <source>
        <dbReference type="Proteomes" id="UP000482578"/>
    </source>
</evidence>
<protein>
    <submittedName>
        <fullName evidence="1">Uncharacterized protein</fullName>
    </submittedName>
</protein>
<proteinExistence type="predicted"/>
<reference evidence="1 2" key="1">
    <citation type="submission" date="2020-02" db="EMBL/GenBank/DDBJ databases">
        <authorList>
            <person name="Yang Z."/>
        </authorList>
    </citation>
    <scope>NUCLEOTIDE SEQUENCE [LARGE SCALE GENOMIC DNA]</scope>
    <source>
        <strain evidence="1 2">HX-7-9</strain>
    </source>
</reference>
<keyword evidence="2" id="KW-1185">Reference proteome</keyword>
<accession>A0A6B2KMI6</accession>
<organism evidence="1 2">
    <name type="scientific">Crenobacter caeni</name>
    <dbReference type="NCBI Taxonomy" id="2705474"/>
    <lineage>
        <taxon>Bacteria</taxon>
        <taxon>Pseudomonadati</taxon>
        <taxon>Pseudomonadota</taxon>
        <taxon>Betaproteobacteria</taxon>
        <taxon>Neisseriales</taxon>
        <taxon>Neisseriaceae</taxon>
        <taxon>Crenobacter</taxon>
    </lineage>
</organism>
<name>A0A6B2KMI6_9NEIS</name>
<comment type="caution">
    <text evidence="1">The sequence shown here is derived from an EMBL/GenBank/DDBJ whole genome shotgun (WGS) entry which is preliminary data.</text>
</comment>
<sequence>MKPQPSFDIDFDKHNNASLRIACPECGHETPHHLKSLSPDNDIFCGKCNTNITLDLEAIELAGRQAAEIRKSYGVDGGA</sequence>